<gene>
    <name evidence="2" type="ORF">IFR04_005642</name>
</gene>
<evidence type="ECO:0000256" key="1">
    <source>
        <dbReference type="SAM" id="Coils"/>
    </source>
</evidence>
<keyword evidence="1" id="KW-0175">Coiled coil</keyword>
<keyword evidence="3" id="KW-1185">Reference proteome</keyword>
<reference evidence="2" key="1">
    <citation type="submission" date="2021-02" db="EMBL/GenBank/DDBJ databases">
        <title>Genome sequence Cadophora malorum strain M34.</title>
        <authorList>
            <person name="Stefanovic E."/>
            <person name="Vu D."/>
            <person name="Scully C."/>
            <person name="Dijksterhuis J."/>
            <person name="Roader J."/>
            <person name="Houbraken J."/>
        </authorList>
    </citation>
    <scope>NUCLEOTIDE SEQUENCE</scope>
    <source>
        <strain evidence="2">M34</strain>
    </source>
</reference>
<comment type="caution">
    <text evidence="2">The sequence shown here is derived from an EMBL/GenBank/DDBJ whole genome shotgun (WGS) entry which is preliminary data.</text>
</comment>
<dbReference type="OrthoDB" id="3594409at2759"/>
<evidence type="ECO:0000313" key="3">
    <source>
        <dbReference type="Proteomes" id="UP000664132"/>
    </source>
</evidence>
<dbReference type="AlphaFoldDB" id="A0A8H7TKU0"/>
<feature type="coiled-coil region" evidence="1">
    <location>
        <begin position="50"/>
        <end position="86"/>
    </location>
</feature>
<accession>A0A8H7TKU0</accession>
<organism evidence="2 3">
    <name type="scientific">Cadophora malorum</name>
    <dbReference type="NCBI Taxonomy" id="108018"/>
    <lineage>
        <taxon>Eukaryota</taxon>
        <taxon>Fungi</taxon>
        <taxon>Dikarya</taxon>
        <taxon>Ascomycota</taxon>
        <taxon>Pezizomycotina</taxon>
        <taxon>Leotiomycetes</taxon>
        <taxon>Helotiales</taxon>
        <taxon>Ploettnerulaceae</taxon>
        <taxon>Cadophora</taxon>
    </lineage>
</organism>
<dbReference type="Proteomes" id="UP000664132">
    <property type="component" value="Unassembled WGS sequence"/>
</dbReference>
<evidence type="ECO:0000313" key="2">
    <source>
        <dbReference type="EMBL" id="KAG4421231.1"/>
    </source>
</evidence>
<protein>
    <submittedName>
        <fullName evidence="2">Uncharacterized protein</fullName>
    </submittedName>
</protein>
<name>A0A8H7TKU0_9HELO</name>
<dbReference type="EMBL" id="JAFJYH010000069">
    <property type="protein sequence ID" value="KAG4421231.1"/>
    <property type="molecule type" value="Genomic_DNA"/>
</dbReference>
<sequence>MSERNGAATFLERVVARFLSLVVAVGVIMPRTPAQIRSSNTKSEVEKDVLLDLRNKREGLRDRVALAQAREIVKDLYKQGEELRKKMKDMLVDIKVKGLQAAKADCERVMRGGDYPAETVDNLRMKRQMVLNLSAMGYECKITDTWEVLFKHQITVAKRLIARAVAEPRG</sequence>
<proteinExistence type="predicted"/>